<dbReference type="EMBL" id="JU980237">
    <property type="protein sequence ID" value="AFJ69300.1"/>
    <property type="molecule type" value="mRNA"/>
</dbReference>
<evidence type="ECO:0000256" key="12">
    <source>
        <dbReference type="SAM" id="SignalP"/>
    </source>
</evidence>
<evidence type="ECO:0000256" key="3">
    <source>
        <dbReference type="ARBA" id="ARBA00012333"/>
    </source>
</evidence>
<dbReference type="InterPro" id="IPR016039">
    <property type="entry name" value="Thiolase-like"/>
</dbReference>
<feature type="domain" description="Beta-ketoacyl-[acyl-carrier-protein] synthase III C-terminal" evidence="13">
    <location>
        <begin position="338"/>
        <end position="427"/>
    </location>
</feature>
<evidence type="ECO:0000256" key="5">
    <source>
        <dbReference type="ARBA" id="ARBA00022679"/>
    </source>
</evidence>
<dbReference type="PANTHER" id="PTHR43091">
    <property type="entry name" value="3-OXOACYL-[ACYL-CARRIER-PROTEIN] SYNTHASE"/>
    <property type="match status" value="1"/>
</dbReference>
<dbReference type="HAMAP" id="MF_01815">
    <property type="entry name" value="FabH"/>
    <property type="match status" value="1"/>
</dbReference>
<dbReference type="SUPFAM" id="SSF53901">
    <property type="entry name" value="Thiolase-like"/>
    <property type="match status" value="1"/>
</dbReference>
<evidence type="ECO:0000313" key="15">
    <source>
        <dbReference type="EMBL" id="AFJ69300.1"/>
    </source>
</evidence>
<evidence type="ECO:0000256" key="2">
    <source>
        <dbReference type="ARBA" id="ARBA00008642"/>
    </source>
</evidence>
<evidence type="ECO:0000259" key="13">
    <source>
        <dbReference type="Pfam" id="PF08541"/>
    </source>
</evidence>
<keyword evidence="8" id="KW-0275">Fatty acid biosynthesis</keyword>
<dbReference type="CDD" id="cd00830">
    <property type="entry name" value="KAS_III"/>
    <property type="match status" value="1"/>
</dbReference>
<dbReference type="GO" id="GO:0004315">
    <property type="term" value="F:3-oxoacyl-[acyl-carrier-protein] synthase activity"/>
    <property type="evidence" value="ECO:0007669"/>
    <property type="project" value="InterPro"/>
</dbReference>
<keyword evidence="4" id="KW-0444">Lipid biosynthesis</keyword>
<comment type="pathway">
    <text evidence="1">Lipid metabolism; fatty acid biosynthesis.</text>
</comment>
<keyword evidence="15" id="KW-0012">Acyltransferase</keyword>
<evidence type="ECO:0000259" key="14">
    <source>
        <dbReference type="Pfam" id="PF08545"/>
    </source>
</evidence>
<dbReference type="InterPro" id="IPR013751">
    <property type="entry name" value="ACP_syn_III_N"/>
</dbReference>
<proteinExistence type="evidence at transcript level"/>
<keyword evidence="12" id="KW-0732">Signal</keyword>
<dbReference type="AlphaFoldDB" id="I2CQW7"/>
<dbReference type="GO" id="GO:0033818">
    <property type="term" value="F:beta-ketoacyl-acyl-carrier-protein synthase III activity"/>
    <property type="evidence" value="ECO:0007669"/>
    <property type="project" value="UniProtKB-EC"/>
</dbReference>
<feature type="compositionally biased region" description="Low complexity" evidence="11">
    <location>
        <begin position="51"/>
        <end position="60"/>
    </location>
</feature>
<comment type="similarity">
    <text evidence="2">Belongs to the thiolase-like superfamily. FabH family.</text>
</comment>
<dbReference type="NCBIfam" id="TIGR00747">
    <property type="entry name" value="fabH"/>
    <property type="match status" value="1"/>
</dbReference>
<evidence type="ECO:0000256" key="7">
    <source>
        <dbReference type="ARBA" id="ARBA00023098"/>
    </source>
</evidence>
<evidence type="ECO:0000256" key="9">
    <source>
        <dbReference type="ARBA" id="ARBA00052419"/>
    </source>
</evidence>
<accession>I2CQW7</accession>
<keyword evidence="6" id="KW-0276">Fatty acid metabolism</keyword>
<evidence type="ECO:0000256" key="6">
    <source>
        <dbReference type="ARBA" id="ARBA00022832"/>
    </source>
</evidence>
<evidence type="ECO:0000256" key="1">
    <source>
        <dbReference type="ARBA" id="ARBA00005194"/>
    </source>
</evidence>
<comment type="catalytic activity">
    <reaction evidence="9">
        <text>malonyl-[ACP] + acetyl-CoA + H(+) = 3-oxobutanoyl-[ACP] + CO2 + CoA</text>
        <dbReference type="Rhea" id="RHEA:12080"/>
        <dbReference type="Rhea" id="RHEA-COMP:9623"/>
        <dbReference type="Rhea" id="RHEA-COMP:9625"/>
        <dbReference type="ChEBI" id="CHEBI:15378"/>
        <dbReference type="ChEBI" id="CHEBI:16526"/>
        <dbReference type="ChEBI" id="CHEBI:57287"/>
        <dbReference type="ChEBI" id="CHEBI:57288"/>
        <dbReference type="ChEBI" id="CHEBI:78449"/>
        <dbReference type="ChEBI" id="CHEBI:78450"/>
        <dbReference type="EC" id="2.3.1.180"/>
    </reaction>
</comment>
<keyword evidence="5 15" id="KW-0808">Transferase</keyword>
<evidence type="ECO:0000256" key="11">
    <source>
        <dbReference type="SAM" id="MobiDB-lite"/>
    </source>
</evidence>
<feature type="domain" description="Beta-ketoacyl-[acyl-carrier-protein] synthase III N-terminal" evidence="14">
    <location>
        <begin position="201"/>
        <end position="281"/>
    </location>
</feature>
<evidence type="ECO:0000256" key="8">
    <source>
        <dbReference type="ARBA" id="ARBA00023160"/>
    </source>
</evidence>
<reference evidence="15" key="1">
    <citation type="journal article" date="2012" name="Bioengineered">
        <title>Additional insights into the genome of the oleaginous model alga Nannochloropsis gaditana.</title>
        <authorList>
            <person name="Jinkerson R.E."/>
            <person name="Radakovits R."/>
            <person name="Posewitz M.C."/>
        </authorList>
    </citation>
    <scope>NUCLEOTIDE SEQUENCE</scope>
    <source>
        <strain evidence="15">CCMP526</strain>
    </source>
</reference>
<evidence type="ECO:0000256" key="10">
    <source>
        <dbReference type="ARBA" id="ARBA00057449"/>
    </source>
</evidence>
<sequence length="429" mass="44832">MSKRSRASSRGLAYIQRLHLLSLSLCLLLSLQCSIRAAAFLVPSSPLPSLPSSHGPSLPSSRPPSSVPKSQALRMATSLTEGSSVDAPAAVPGRSFLRAKPIGVGSAAPEDVITNTDLESIVETSDEWIFTRTGISQRRILTSGGQIRALAATAAARALASAGLEGKDIDLVVLATSSPDDLFGDATSVAAAVGATQAVAFDLTAACSGFLFGVVSASQFLHSGCYRRALVVGADALSRWVDWEDRNSCILFGDGAGAVVLEAAEGEEDSGVLGFAMHSDGTGQGDLNLQFSRDDSQSPPSIREVTPYKGKYNNIAMNGKEVYKFATRKVPTVIEEALANAGLGVENVDWLLLHQANIRIMDVVADRLGLSKDKILTNLSEYGNTSAGSIPLALDEAVKAAKVKKGDIIACAGFGAGLSWGSAIIRWQG</sequence>
<dbReference type="PANTHER" id="PTHR43091:SF1">
    <property type="entry name" value="BETA-KETOACYL-[ACYL-CARRIER-PROTEIN] SYNTHASE III, CHLOROPLASTIC"/>
    <property type="match status" value="1"/>
</dbReference>
<keyword evidence="7" id="KW-0443">Lipid metabolism</keyword>
<dbReference type="InterPro" id="IPR013747">
    <property type="entry name" value="ACP_syn_III_C"/>
</dbReference>
<dbReference type="NCBIfam" id="NF006829">
    <property type="entry name" value="PRK09352.1"/>
    <property type="match status" value="1"/>
</dbReference>
<reference evidence="15" key="2">
    <citation type="journal article" date="2012" name="Nat. Commun.">
        <title>Draft genome sequence and genetic transformation of the oleaginous alga Nannochloropis gaditana.</title>
        <authorList>
            <person name="Radakovits R."/>
            <person name="Jinkerson R.E."/>
            <person name="Fuerstenberg S.I."/>
            <person name="Tae H."/>
            <person name="Settlage R.E."/>
            <person name="Boore J.L."/>
            <person name="Posewitz M.C."/>
        </authorList>
    </citation>
    <scope>NUCLEOTIDE SEQUENCE</scope>
    <source>
        <strain evidence="15">CCMP526</strain>
    </source>
</reference>
<feature type="chain" id="PRO_5003657055" description="beta-ketoacyl-[acyl-carrier-protein] synthase III" evidence="12">
    <location>
        <begin position="40"/>
        <end position="429"/>
    </location>
</feature>
<gene>
    <name evidence="15" type="ORF">NGATSA_3010600</name>
</gene>
<dbReference type="Pfam" id="PF08545">
    <property type="entry name" value="ACP_syn_III"/>
    <property type="match status" value="1"/>
</dbReference>
<feature type="region of interest" description="Disordered" evidence="11">
    <location>
        <begin position="51"/>
        <end position="72"/>
    </location>
</feature>
<organism evidence="15">
    <name type="scientific">Nannochloropsis gaditana (strain CCMP526)</name>
    <name type="common">Green microalga</name>
    <name type="synonym">Microchloropsis gaditana</name>
    <dbReference type="NCBI Taxonomy" id="1093141"/>
    <lineage>
        <taxon>Eukaryota</taxon>
        <taxon>Sar</taxon>
        <taxon>Stramenopiles</taxon>
        <taxon>Ochrophyta</taxon>
        <taxon>Eustigmatophyceae</taxon>
        <taxon>Eustigmatales</taxon>
        <taxon>Monodopsidaceae</taxon>
        <taxon>Nannochloropsis</taxon>
    </lineage>
</organism>
<dbReference type="FunFam" id="3.40.47.10:FF:000004">
    <property type="entry name" value="3-oxoacyl-[acyl-carrier-protein] synthase 3"/>
    <property type="match status" value="1"/>
</dbReference>
<name>I2CQW7_NANGC</name>
<comment type="function">
    <text evidence="10">Catalyzes the condensation reaction of fatty acid synthesis by the addition to an acyl acceptor of two carbons from malonyl-ACP. KAS III catalyzes the first condensation reaction which initiates fatty acid synthesis and may therefore play a role in governing the total rate of fatty acid production. Possesses both acetoacetyl-ACP synthase and acetyl transacylase activities.</text>
</comment>
<dbReference type="EC" id="2.3.1.180" evidence="3"/>
<feature type="signal peptide" evidence="12">
    <location>
        <begin position="1"/>
        <end position="39"/>
    </location>
</feature>
<evidence type="ECO:0000256" key="4">
    <source>
        <dbReference type="ARBA" id="ARBA00022516"/>
    </source>
</evidence>
<dbReference type="Pfam" id="PF08541">
    <property type="entry name" value="ACP_syn_III_C"/>
    <property type="match status" value="1"/>
</dbReference>
<dbReference type="InterPro" id="IPR004655">
    <property type="entry name" value="FabH"/>
</dbReference>
<dbReference type="Gene3D" id="3.40.47.10">
    <property type="match status" value="1"/>
</dbReference>
<protein>
    <recommendedName>
        <fullName evidence="3">beta-ketoacyl-[acyl-carrier-protein] synthase III</fullName>
        <ecNumber evidence="3">2.3.1.180</ecNumber>
    </recommendedName>
</protein>
<dbReference type="GO" id="GO:0006633">
    <property type="term" value="P:fatty acid biosynthetic process"/>
    <property type="evidence" value="ECO:0007669"/>
    <property type="project" value="UniProtKB-KW"/>
</dbReference>